<dbReference type="InterPro" id="IPR006171">
    <property type="entry name" value="TOPRIM_dom"/>
</dbReference>
<evidence type="ECO:0000259" key="6">
    <source>
        <dbReference type="PROSITE" id="PS51206"/>
    </source>
</evidence>
<dbReference type="SMART" id="SM00885">
    <property type="entry name" value="D5_N"/>
    <property type="match status" value="1"/>
</dbReference>
<dbReference type="Pfam" id="PF13662">
    <property type="entry name" value="Toprim_4"/>
    <property type="match status" value="1"/>
</dbReference>
<dbReference type="PROSITE" id="PS50880">
    <property type="entry name" value="TOPRIM"/>
    <property type="match status" value="1"/>
</dbReference>
<dbReference type="SMART" id="SM00493">
    <property type="entry name" value="TOPRIM"/>
    <property type="match status" value="1"/>
</dbReference>
<evidence type="ECO:0000259" key="5">
    <source>
        <dbReference type="PROSITE" id="PS50880"/>
    </source>
</evidence>
<dbReference type="SUPFAM" id="SSF56731">
    <property type="entry name" value="DNA primase core"/>
    <property type="match status" value="1"/>
</dbReference>
<dbReference type="PANTHER" id="PTHR35372">
    <property type="entry name" value="ATP BINDING PROTEIN-RELATED"/>
    <property type="match status" value="1"/>
</dbReference>
<dbReference type="InterPro" id="IPR006500">
    <property type="entry name" value="Helicase_put_C_phage/plasmid"/>
</dbReference>
<accession>A0A3Q9G194</accession>
<dbReference type="InterPro" id="IPR027417">
    <property type="entry name" value="P-loop_NTPase"/>
</dbReference>
<dbReference type="Proteomes" id="UP000267900">
    <property type="component" value="Chromosome"/>
</dbReference>
<organism evidence="7 8">
    <name type="scientific">Streptomyces luteoverticillatus</name>
    <name type="common">Streptoverticillium luteoverticillatus</name>
    <dbReference type="NCBI Taxonomy" id="66425"/>
    <lineage>
        <taxon>Bacteria</taxon>
        <taxon>Bacillati</taxon>
        <taxon>Actinomycetota</taxon>
        <taxon>Actinomycetes</taxon>
        <taxon>Kitasatosporales</taxon>
        <taxon>Streptomycetaceae</taxon>
        <taxon>Streptomyces</taxon>
    </lineage>
</organism>
<dbReference type="PANTHER" id="PTHR35372:SF2">
    <property type="entry name" value="SF3 HELICASE DOMAIN-CONTAINING PROTEIN"/>
    <property type="match status" value="1"/>
</dbReference>
<feature type="domain" description="SF3 helicase" evidence="6">
    <location>
        <begin position="450"/>
        <end position="611"/>
    </location>
</feature>
<dbReference type="PROSITE" id="PS51206">
    <property type="entry name" value="SF3_HELICASE_1"/>
    <property type="match status" value="1"/>
</dbReference>
<proteinExistence type="predicted"/>
<dbReference type="InterPro" id="IPR014818">
    <property type="entry name" value="Phage/plasmid_primase_P4_C"/>
</dbReference>
<evidence type="ECO:0000313" key="7">
    <source>
        <dbReference type="EMBL" id="AZQ75344.1"/>
    </source>
</evidence>
<protein>
    <submittedName>
        <fullName evidence="7">Toprim domain-containing protein</fullName>
    </submittedName>
</protein>
<gene>
    <name evidence="7" type="ORF">EKH77_02760</name>
</gene>
<feature type="region of interest" description="Disordered" evidence="4">
    <location>
        <begin position="274"/>
        <end position="293"/>
    </location>
</feature>
<evidence type="ECO:0000313" key="8">
    <source>
        <dbReference type="Proteomes" id="UP000267900"/>
    </source>
</evidence>
<dbReference type="Gene3D" id="3.40.1360.10">
    <property type="match status" value="1"/>
</dbReference>
<dbReference type="InterPro" id="IPR014015">
    <property type="entry name" value="Helicase_SF3_DNA-vir"/>
</dbReference>
<dbReference type="OrthoDB" id="9763644at2"/>
<feature type="domain" description="Toprim" evidence="5">
    <location>
        <begin position="157"/>
        <end position="241"/>
    </location>
</feature>
<dbReference type="AlphaFoldDB" id="A0A3Q9G194"/>
<evidence type="ECO:0000256" key="4">
    <source>
        <dbReference type="SAM" id="MobiDB-lite"/>
    </source>
</evidence>
<dbReference type="EMBL" id="CP034587">
    <property type="protein sequence ID" value="AZQ75344.1"/>
    <property type="molecule type" value="Genomic_DNA"/>
</dbReference>
<sequence>MVCRAACKTADVLKAAGLTFSDLFNSEGEGLTAPALRSSPVGPAQVAALRVWLDERMMAAGDAVYDYVAERFGLTAQQAQALELGEWQPAAEYPEFVSDTFARFPRLVVPLIGFDGVARGAQGRDISGRCPARWVSLANTGGTWAKYGIFRGGAGFETVIITEGPSDALTAAAAGYDSVAVRGAGLARNELLVAELADGLGDRDVVLAGDRDRAGDAFTDDLARALLRAGVPVRRLDGIPAGLDLTEWREQDPSEFAGRLHRAVRSAQLVKALEPASATHAPTGAEEPGPLPLTDLGNAERLYRKLGGNVRMIPGAGVFRWQGRKWAQVPEEALYADVRAVVAEMAKESGHANPDALAKWVSLSQSAQRVRGMVDMLSSIPGVYASVDQFDADPRQLAFRNGMVDLFTGDLSEHRPENMNTFFVDVDFNPEAPAPRWERFLRECHPDSEAMPAFLQELVGYGLSGLSVERCFVMHVGPTTNGKTTFTGTLEDVFGAAAHRVDASLFQRRRESGGPRADIVGLRGKRLVISSEWPASMQLDQALMKAITGDQTISARGVYARHDITFRPACLVQVDTNYCPDVDATDAALWQRVRVIPWEQDFRGREDRHLSTTLHREREGIAAWAVAGAVRWFAKHAAGQGLDFPPSVEKRTAHYRDASHPLSGFIGEEFAVEPGAFTRRPDTWERYRTWVEECGIKHPMSRNRFYDAVRTFPGVVEGQRSDGSRGFRNLLDLSQPARRGPGIFGGDN</sequence>
<dbReference type="CDD" id="cd00188">
    <property type="entry name" value="TOPRIM"/>
    <property type="match status" value="1"/>
</dbReference>
<keyword evidence="3" id="KW-0067">ATP-binding</keyword>
<dbReference type="GO" id="GO:0016787">
    <property type="term" value="F:hydrolase activity"/>
    <property type="evidence" value="ECO:0007669"/>
    <property type="project" value="UniProtKB-KW"/>
</dbReference>
<keyword evidence="8" id="KW-1185">Reference proteome</keyword>
<dbReference type="Gene3D" id="3.40.50.300">
    <property type="entry name" value="P-loop containing nucleotide triphosphate hydrolases"/>
    <property type="match status" value="1"/>
</dbReference>
<keyword evidence="1" id="KW-0547">Nucleotide-binding</keyword>
<evidence type="ECO:0000256" key="3">
    <source>
        <dbReference type="ARBA" id="ARBA00022840"/>
    </source>
</evidence>
<dbReference type="NCBIfam" id="TIGR01613">
    <property type="entry name" value="primase_Cterm"/>
    <property type="match status" value="1"/>
</dbReference>
<dbReference type="GO" id="GO:0005524">
    <property type="term" value="F:ATP binding"/>
    <property type="evidence" value="ECO:0007669"/>
    <property type="project" value="UniProtKB-KW"/>
</dbReference>
<dbReference type="InterPro" id="IPR051620">
    <property type="entry name" value="ORF904-like_C"/>
</dbReference>
<evidence type="ECO:0000256" key="2">
    <source>
        <dbReference type="ARBA" id="ARBA00022801"/>
    </source>
</evidence>
<dbReference type="Pfam" id="PF08706">
    <property type="entry name" value="D5_N"/>
    <property type="match status" value="1"/>
</dbReference>
<evidence type="ECO:0000256" key="1">
    <source>
        <dbReference type="ARBA" id="ARBA00022741"/>
    </source>
</evidence>
<keyword evidence="2" id="KW-0378">Hydrolase</keyword>
<reference evidence="7 8" key="1">
    <citation type="submission" date="2018-12" db="EMBL/GenBank/DDBJ databases">
        <title>The whole draft genome of Streptomyce luteoverticillatus CGMCC 15060.</title>
        <authorList>
            <person name="Feng Z."/>
            <person name="Chen G."/>
            <person name="Zhang J."/>
            <person name="Zhu H."/>
            <person name="Yu X."/>
            <person name="Zhang W."/>
            <person name="Zhang X."/>
        </authorList>
    </citation>
    <scope>NUCLEOTIDE SEQUENCE [LARGE SCALE GENOMIC DNA]</scope>
    <source>
        <strain evidence="7 8">CGMCC 15060</strain>
    </source>
</reference>
<name>A0A3Q9G194_STRLT</name>